<sequence>MDAGVAVTGIGIISSIGRDVGGNYQNLINGNCGISKPEILETLHKGIPVGEIKISNTQLYEMLSLPHNNSYTRAALLAVLAIKEALSGAGLNPNEHEIGLISGTSVGGIDMTEKFFNEYGENSENLRYIQAQHPGFTTGQIADYFVIKNFVTTISTACSSGANAIMLGARMIKSGRLKRVIVGGSDCLSKFTLNGFNSLKILSSEVCRPFDNRRNGLNLGEGAAYLILEADDILAEKPVLGRVSGYGNANDAFHQTASSETGEGAFLAMKKALEVAGLSPEAISYINAHGTATINNDLSESRALKRIFKDNIPDFSSTKAFTGHTLAAAGALEAVYSLLSLQNNMMFKNANFEHSMEETALVPVQKTSEKELQHVLSNSFGFGGNCTSLIFSRNGK</sequence>
<dbReference type="EC" id="2.3.1.-" evidence="5"/>
<dbReference type="InterPro" id="IPR020841">
    <property type="entry name" value="PKS_Beta-ketoAc_synthase_dom"/>
</dbReference>
<dbReference type="InterPro" id="IPR000794">
    <property type="entry name" value="Beta-ketoacyl_synthase"/>
</dbReference>
<organism evidence="5 6">
    <name type="scientific">Autumnicola musiva</name>
    <dbReference type="NCBI Taxonomy" id="3075589"/>
    <lineage>
        <taxon>Bacteria</taxon>
        <taxon>Pseudomonadati</taxon>
        <taxon>Bacteroidota</taxon>
        <taxon>Flavobacteriia</taxon>
        <taxon>Flavobacteriales</taxon>
        <taxon>Flavobacteriaceae</taxon>
        <taxon>Autumnicola</taxon>
    </lineage>
</organism>
<dbReference type="InterPro" id="IPR016039">
    <property type="entry name" value="Thiolase-like"/>
</dbReference>
<keyword evidence="6" id="KW-1185">Reference proteome</keyword>
<evidence type="ECO:0000259" key="4">
    <source>
        <dbReference type="PROSITE" id="PS52004"/>
    </source>
</evidence>
<comment type="similarity">
    <text evidence="1 3">Belongs to the thiolase-like superfamily. Beta-ketoacyl-ACP synthases family.</text>
</comment>
<gene>
    <name evidence="5" type="ORF">RM539_12185</name>
</gene>
<dbReference type="CDD" id="cd00834">
    <property type="entry name" value="KAS_I_II"/>
    <property type="match status" value="1"/>
</dbReference>
<dbReference type="Gene3D" id="3.40.47.10">
    <property type="match status" value="1"/>
</dbReference>
<dbReference type="Pfam" id="PF00109">
    <property type="entry name" value="ketoacyl-synt"/>
    <property type="match status" value="1"/>
</dbReference>
<feature type="domain" description="Ketosynthase family 3 (KS3)" evidence="4">
    <location>
        <begin position="2"/>
        <end position="393"/>
    </location>
</feature>
<dbReference type="PANTHER" id="PTHR11712:SF336">
    <property type="entry name" value="3-OXOACYL-[ACYL-CARRIER-PROTEIN] SYNTHASE, MITOCHONDRIAL"/>
    <property type="match status" value="1"/>
</dbReference>
<evidence type="ECO:0000256" key="2">
    <source>
        <dbReference type="ARBA" id="ARBA00022679"/>
    </source>
</evidence>
<dbReference type="InterPro" id="IPR014031">
    <property type="entry name" value="Ketoacyl_synth_C"/>
</dbReference>
<dbReference type="SUPFAM" id="SSF53901">
    <property type="entry name" value="Thiolase-like"/>
    <property type="match status" value="1"/>
</dbReference>
<accession>A0ABU3D726</accession>
<dbReference type="InterPro" id="IPR014030">
    <property type="entry name" value="Ketoacyl_synth_N"/>
</dbReference>
<reference evidence="5 6" key="1">
    <citation type="submission" date="2023-09" db="EMBL/GenBank/DDBJ databases">
        <authorList>
            <person name="Rey-Velasco X."/>
        </authorList>
    </citation>
    <scope>NUCLEOTIDE SEQUENCE [LARGE SCALE GENOMIC DNA]</scope>
    <source>
        <strain evidence="5 6">F117</strain>
    </source>
</reference>
<dbReference type="RefSeq" id="WP_311503676.1">
    <property type="nucleotide sequence ID" value="NZ_JAVRHK010000008.1"/>
</dbReference>
<dbReference type="EMBL" id="JAVRHK010000008">
    <property type="protein sequence ID" value="MDT0677335.1"/>
    <property type="molecule type" value="Genomic_DNA"/>
</dbReference>
<dbReference type="SMART" id="SM00825">
    <property type="entry name" value="PKS_KS"/>
    <property type="match status" value="1"/>
</dbReference>
<dbReference type="PROSITE" id="PS52004">
    <property type="entry name" value="KS3_2"/>
    <property type="match status" value="1"/>
</dbReference>
<name>A0ABU3D726_9FLAO</name>
<keyword evidence="5" id="KW-0012">Acyltransferase</keyword>
<dbReference type="Pfam" id="PF02801">
    <property type="entry name" value="Ketoacyl-synt_C"/>
    <property type="match status" value="1"/>
</dbReference>
<dbReference type="Proteomes" id="UP001262582">
    <property type="component" value="Unassembled WGS sequence"/>
</dbReference>
<comment type="caution">
    <text evidence="5">The sequence shown here is derived from an EMBL/GenBank/DDBJ whole genome shotgun (WGS) entry which is preliminary data.</text>
</comment>
<evidence type="ECO:0000313" key="5">
    <source>
        <dbReference type="EMBL" id="MDT0677335.1"/>
    </source>
</evidence>
<dbReference type="PANTHER" id="PTHR11712">
    <property type="entry name" value="POLYKETIDE SYNTHASE-RELATED"/>
    <property type="match status" value="1"/>
</dbReference>
<proteinExistence type="inferred from homology"/>
<evidence type="ECO:0000256" key="1">
    <source>
        <dbReference type="ARBA" id="ARBA00008467"/>
    </source>
</evidence>
<evidence type="ECO:0000313" key="6">
    <source>
        <dbReference type="Proteomes" id="UP001262582"/>
    </source>
</evidence>
<keyword evidence="2 3" id="KW-0808">Transferase</keyword>
<evidence type="ECO:0000256" key="3">
    <source>
        <dbReference type="RuleBase" id="RU003694"/>
    </source>
</evidence>
<protein>
    <submittedName>
        <fullName evidence="5">Beta-ketoacyl-[acyl-carrier-protein] synthase family protein</fullName>
        <ecNumber evidence="5">2.3.1.-</ecNumber>
    </submittedName>
</protein>
<dbReference type="GO" id="GO:0016746">
    <property type="term" value="F:acyltransferase activity"/>
    <property type="evidence" value="ECO:0007669"/>
    <property type="project" value="UniProtKB-KW"/>
</dbReference>